<dbReference type="AlphaFoldDB" id="A0A172WF91"/>
<sequence length="73" mass="8746">MKTEIIKKSPVEQMIKEELKKYGKYMQISSSYYEALEEEVKRLLKKLISKSITNTQPDEKRLMRKHIERALSE</sequence>
<keyword evidence="2" id="KW-1185">Reference proteome</keyword>
<name>A0A172WF91_9EURY</name>
<proteinExistence type="predicted"/>
<dbReference type="GeneID" id="28494924"/>
<accession>A0A172WF91</accession>
<dbReference type="RefSeq" id="WP_068664449.1">
    <property type="nucleotide sequence ID" value="NZ_CP015520.1"/>
</dbReference>
<protein>
    <submittedName>
        <fullName evidence="1">Uncharacterized protein</fullName>
    </submittedName>
</protein>
<dbReference type="Proteomes" id="UP000076969">
    <property type="component" value="Chromosome"/>
</dbReference>
<gene>
    <name evidence="1" type="ORF">A7C91_01980</name>
</gene>
<dbReference type="KEGG" id="tpie:A7C91_01980"/>
<dbReference type="EMBL" id="CP015520">
    <property type="protein sequence ID" value="ANF22093.1"/>
    <property type="molecule type" value="Genomic_DNA"/>
</dbReference>
<reference evidence="2" key="1">
    <citation type="journal article" date="2016" name="Syst. Appl. Microbiol.">
        <title>Thermococcus piezophilus sp. nov., a novel hyperthermophilic and piezophilic archaeon with a broad pressure range for growth, isolated from a deepest hydrothermal vent at the Mid-Cayman Rise.</title>
        <authorList>
            <person name="Dalmasso C."/>
            <person name="Oger P."/>
            <person name="Selva G."/>
            <person name="Courtine D."/>
            <person name="L'Haridon S."/>
            <person name="Garlaschelli A."/>
            <person name="Roussel E."/>
            <person name="Miyazaki J."/>
            <person name="Reveillaud J."/>
            <person name="Jebbar M."/>
            <person name="Takai K."/>
            <person name="Maignien L."/>
            <person name="Alain K."/>
        </authorList>
    </citation>
    <scope>NUCLEOTIDE SEQUENCE [LARGE SCALE GENOMIC DNA]</scope>
    <source>
        <strain evidence="2">CDGS</strain>
    </source>
</reference>
<evidence type="ECO:0000313" key="1">
    <source>
        <dbReference type="EMBL" id="ANF22093.1"/>
    </source>
</evidence>
<evidence type="ECO:0000313" key="2">
    <source>
        <dbReference type="Proteomes" id="UP000076969"/>
    </source>
</evidence>
<organism evidence="1 2">
    <name type="scientific">Thermococcus piezophilus</name>
    <dbReference type="NCBI Taxonomy" id="1712654"/>
    <lineage>
        <taxon>Archaea</taxon>
        <taxon>Methanobacteriati</taxon>
        <taxon>Methanobacteriota</taxon>
        <taxon>Thermococci</taxon>
        <taxon>Thermococcales</taxon>
        <taxon>Thermococcaceae</taxon>
        <taxon>Thermococcus</taxon>
    </lineage>
</organism>